<dbReference type="PANTHER" id="PTHR36174:SF1">
    <property type="entry name" value="LIPID II:GLYCINE GLYCYLTRANSFERASE"/>
    <property type="match status" value="1"/>
</dbReference>
<keyword evidence="6" id="KW-0961">Cell wall biogenesis/degradation</keyword>
<evidence type="ECO:0000256" key="1">
    <source>
        <dbReference type="ARBA" id="ARBA00009943"/>
    </source>
</evidence>
<evidence type="ECO:0000256" key="3">
    <source>
        <dbReference type="ARBA" id="ARBA00022960"/>
    </source>
</evidence>
<dbReference type="Pfam" id="PF02388">
    <property type="entry name" value="FemAB"/>
    <property type="match status" value="2"/>
</dbReference>
<dbReference type="SUPFAM" id="SSF55729">
    <property type="entry name" value="Acyl-CoA N-acyltransferases (Nat)"/>
    <property type="match status" value="2"/>
</dbReference>
<name>A0A556RDC5_9BIFI</name>
<evidence type="ECO:0000256" key="2">
    <source>
        <dbReference type="ARBA" id="ARBA00022679"/>
    </source>
</evidence>
<sequence>MPILTADDSRIDAYEDYVRKAPFTSITQSVEWGRIKNNWGSFYVYLGPLENPKAAMSVLTIDGFAYATKGPVGDRFDIDTLNALVKEAMPELEARNCFLLRLDPEVPFDDDLNARLKADGYVMRNRNLPKEEAHATTQPRFNVVLDIDGVDPDDLIMTFHSKTRYNIRLAGRKGVKVERDETQEAMDEFYHTYEVMSQRHGIAYRPKAYFDRMVQNCAGKGILGIYLARVDSQAIAGALNFEFGDKSWYMYGGSLNIMRNYMAPYLVQWAQIEHAIASGKKRYDFGGIFGFDDSDGLYKFKRGFTHNNEWVEYIGEIDKVLDQERYQAFIKK</sequence>
<dbReference type="GO" id="GO:0009252">
    <property type="term" value="P:peptidoglycan biosynthetic process"/>
    <property type="evidence" value="ECO:0007669"/>
    <property type="project" value="UniProtKB-KW"/>
</dbReference>
<keyword evidence="4" id="KW-0573">Peptidoglycan synthesis</keyword>
<dbReference type="InterPro" id="IPR016181">
    <property type="entry name" value="Acyl_CoA_acyltransferase"/>
</dbReference>
<dbReference type="GO" id="GO:0016755">
    <property type="term" value="F:aminoacyltransferase activity"/>
    <property type="evidence" value="ECO:0007669"/>
    <property type="project" value="InterPro"/>
</dbReference>
<accession>A0A556RDC5</accession>
<reference evidence="7 8" key="1">
    <citation type="submission" date="2019-07" db="EMBL/GenBank/DDBJ databases">
        <title>Bifidobacterium asteroides genomes.</title>
        <authorList>
            <person name="Zheng H."/>
        </authorList>
    </citation>
    <scope>NUCLEOTIDE SEQUENCE [LARGE SCALE GENOMIC DNA]</scope>
    <source>
        <strain evidence="7 8">W8111</strain>
    </source>
</reference>
<keyword evidence="2 7" id="KW-0808">Transferase</keyword>
<dbReference type="Gene3D" id="3.40.630.30">
    <property type="match status" value="2"/>
</dbReference>
<dbReference type="PANTHER" id="PTHR36174">
    <property type="entry name" value="LIPID II:GLYCINE GLYCYLTRANSFERASE"/>
    <property type="match status" value="1"/>
</dbReference>
<comment type="caution">
    <text evidence="7">The sequence shown here is derived from an EMBL/GenBank/DDBJ whole genome shotgun (WGS) entry which is preliminary data.</text>
</comment>
<dbReference type="GO" id="GO:0008360">
    <property type="term" value="P:regulation of cell shape"/>
    <property type="evidence" value="ECO:0007669"/>
    <property type="project" value="UniProtKB-KW"/>
</dbReference>
<organism evidence="7 8">
    <name type="scientific">Bifidobacterium asteroides</name>
    <dbReference type="NCBI Taxonomy" id="1684"/>
    <lineage>
        <taxon>Bacteria</taxon>
        <taxon>Bacillati</taxon>
        <taxon>Actinomycetota</taxon>
        <taxon>Actinomycetes</taxon>
        <taxon>Bifidobacteriales</taxon>
        <taxon>Bifidobacteriaceae</taxon>
        <taxon>Bifidobacterium</taxon>
    </lineage>
</organism>
<evidence type="ECO:0000313" key="8">
    <source>
        <dbReference type="Proteomes" id="UP000317536"/>
    </source>
</evidence>
<dbReference type="AlphaFoldDB" id="A0A556RDC5"/>
<dbReference type="GO" id="GO:0071555">
    <property type="term" value="P:cell wall organization"/>
    <property type="evidence" value="ECO:0007669"/>
    <property type="project" value="UniProtKB-KW"/>
</dbReference>
<evidence type="ECO:0000256" key="4">
    <source>
        <dbReference type="ARBA" id="ARBA00022984"/>
    </source>
</evidence>
<protein>
    <submittedName>
        <fullName evidence="7">Peptidoglycan bridge formation glycyltransferase FemA/FemB family protein</fullName>
    </submittedName>
</protein>
<evidence type="ECO:0000256" key="5">
    <source>
        <dbReference type="ARBA" id="ARBA00023315"/>
    </source>
</evidence>
<dbReference type="InterPro" id="IPR003447">
    <property type="entry name" value="FEMABX"/>
</dbReference>
<dbReference type="Proteomes" id="UP000317536">
    <property type="component" value="Unassembled WGS sequence"/>
</dbReference>
<gene>
    <name evidence="7" type="ORF">FPK29_04385</name>
</gene>
<comment type="similarity">
    <text evidence="1">Belongs to the FemABX family.</text>
</comment>
<evidence type="ECO:0000313" key="7">
    <source>
        <dbReference type="EMBL" id="TSJ86896.1"/>
    </source>
</evidence>
<proteinExistence type="inferred from homology"/>
<keyword evidence="5" id="KW-0012">Acyltransferase</keyword>
<dbReference type="InterPro" id="IPR050644">
    <property type="entry name" value="PG_Glycine_Bridge_Synth"/>
</dbReference>
<dbReference type="EMBL" id="VMHJ01000001">
    <property type="protein sequence ID" value="TSJ86896.1"/>
    <property type="molecule type" value="Genomic_DNA"/>
</dbReference>
<dbReference type="PROSITE" id="PS51191">
    <property type="entry name" value="FEMABX"/>
    <property type="match status" value="1"/>
</dbReference>
<keyword evidence="3" id="KW-0133">Cell shape</keyword>
<evidence type="ECO:0000256" key="6">
    <source>
        <dbReference type="ARBA" id="ARBA00023316"/>
    </source>
</evidence>